<dbReference type="RefSeq" id="WP_107823219.1">
    <property type="nucleotide sequence ID" value="NZ_OY782574.1"/>
</dbReference>
<name>A0A2T5BZ35_9BACT</name>
<dbReference type="PANTHER" id="PTHR42828">
    <property type="entry name" value="DHBP SYNTHASE RIBB-LIKE ALPHA/BETA DOMAIN-CONTAINING PROTEIN"/>
    <property type="match status" value="1"/>
</dbReference>
<comment type="caution">
    <text evidence="2">The sequence shown here is derived from an EMBL/GenBank/DDBJ whole genome shotgun (WGS) entry which is preliminary data.</text>
</comment>
<dbReference type="InterPro" id="IPR052532">
    <property type="entry name" value="SUA5_domain"/>
</dbReference>
<evidence type="ECO:0000313" key="3">
    <source>
        <dbReference type="Proteomes" id="UP000243525"/>
    </source>
</evidence>
<feature type="domain" description="YrdC-like" evidence="1">
    <location>
        <begin position="12"/>
        <end position="200"/>
    </location>
</feature>
<dbReference type="EMBL" id="QAAD01000016">
    <property type="protein sequence ID" value="PTN07524.1"/>
    <property type="molecule type" value="Genomic_DNA"/>
</dbReference>
<accession>A0A2T5BZ35</accession>
<reference evidence="2 3" key="1">
    <citation type="submission" date="2018-04" db="EMBL/GenBank/DDBJ databases">
        <title>Genomic Encyclopedia of Archaeal and Bacterial Type Strains, Phase II (KMG-II): from individual species to whole genera.</title>
        <authorList>
            <person name="Goeker M."/>
        </authorList>
    </citation>
    <scope>NUCLEOTIDE SEQUENCE [LARGE SCALE GENOMIC DNA]</scope>
    <source>
        <strain evidence="2 3">DSM 28823</strain>
    </source>
</reference>
<organism evidence="2 3">
    <name type="scientific">Mangrovibacterium marinum</name>
    <dbReference type="NCBI Taxonomy" id="1639118"/>
    <lineage>
        <taxon>Bacteria</taxon>
        <taxon>Pseudomonadati</taxon>
        <taxon>Bacteroidota</taxon>
        <taxon>Bacteroidia</taxon>
        <taxon>Marinilabiliales</taxon>
        <taxon>Prolixibacteraceae</taxon>
        <taxon>Mangrovibacterium</taxon>
    </lineage>
</organism>
<sequence length="204" mass="22557">MLVKIYNENPNEREINRVVDLLRNGGIIIYPTDTIYGIGCDITNAKAVERVARIKGVDVAKADLSFICSDLSHLSAYAKPIPNHVFKLMRRCLPGPYTFILEANNQVPKYFKGKKKTVGIRVPDNAIVQAIVRELGNPILSTSVKDEDEILEYTTDPELIDEKFEKLVDLVIDGGFGGNIPSTVIDCTSGVPEIVRQGKGKVEL</sequence>
<dbReference type="InterPro" id="IPR017945">
    <property type="entry name" value="DHBP_synth_RibB-like_a/b_dom"/>
</dbReference>
<evidence type="ECO:0000313" key="2">
    <source>
        <dbReference type="EMBL" id="PTN07524.1"/>
    </source>
</evidence>
<dbReference type="InterPro" id="IPR006070">
    <property type="entry name" value="Sua5-like_dom"/>
</dbReference>
<dbReference type="SUPFAM" id="SSF55821">
    <property type="entry name" value="YrdC/RibB"/>
    <property type="match status" value="1"/>
</dbReference>
<dbReference type="GO" id="GO:0003725">
    <property type="term" value="F:double-stranded RNA binding"/>
    <property type="evidence" value="ECO:0007669"/>
    <property type="project" value="InterPro"/>
</dbReference>
<dbReference type="PROSITE" id="PS51163">
    <property type="entry name" value="YRDC"/>
    <property type="match status" value="1"/>
</dbReference>
<proteinExistence type="predicted"/>
<keyword evidence="3" id="KW-1185">Reference proteome</keyword>
<dbReference type="Pfam" id="PF01300">
    <property type="entry name" value="Sua5_yciO_yrdC"/>
    <property type="match status" value="1"/>
</dbReference>
<dbReference type="NCBIfam" id="TIGR00057">
    <property type="entry name" value="L-threonylcarbamoyladenylate synthase"/>
    <property type="match status" value="1"/>
</dbReference>
<dbReference type="OrthoDB" id="9814580at2"/>
<gene>
    <name evidence="2" type="ORF">C8N47_11649</name>
</gene>
<dbReference type="Proteomes" id="UP000243525">
    <property type="component" value="Unassembled WGS sequence"/>
</dbReference>
<protein>
    <submittedName>
        <fullName evidence="2">Translation factor SUA5</fullName>
    </submittedName>
</protein>
<dbReference type="PANTHER" id="PTHR42828:SF3">
    <property type="entry name" value="THREONYLCARBAMOYL-AMP SYNTHASE"/>
    <property type="match status" value="1"/>
</dbReference>
<evidence type="ECO:0000259" key="1">
    <source>
        <dbReference type="PROSITE" id="PS51163"/>
    </source>
</evidence>
<dbReference type="Gene3D" id="3.90.870.10">
    <property type="entry name" value="DHBP synthase"/>
    <property type="match status" value="1"/>
</dbReference>
<dbReference type="AlphaFoldDB" id="A0A2T5BZ35"/>